<dbReference type="SUPFAM" id="SSF51391">
    <property type="entry name" value="Thiamin phosphate synthase"/>
    <property type="match status" value="1"/>
</dbReference>
<organism evidence="2 3">
    <name type="scientific">Snuella sedimenti</name>
    <dbReference type="NCBI Taxonomy" id="2798802"/>
    <lineage>
        <taxon>Bacteria</taxon>
        <taxon>Pseudomonadati</taxon>
        <taxon>Bacteroidota</taxon>
        <taxon>Flavobacteriia</taxon>
        <taxon>Flavobacteriales</taxon>
        <taxon>Flavobacteriaceae</taxon>
        <taxon>Snuella</taxon>
    </lineage>
</organism>
<evidence type="ECO:0000313" key="2">
    <source>
        <dbReference type="EMBL" id="MBJ6368171.1"/>
    </source>
</evidence>
<dbReference type="Pfam" id="PF02581">
    <property type="entry name" value="TMP-TENI"/>
    <property type="match status" value="1"/>
</dbReference>
<dbReference type="Gene3D" id="3.20.20.70">
    <property type="entry name" value="Aldolase class I"/>
    <property type="match status" value="1"/>
</dbReference>
<accession>A0A8J7LYD1</accession>
<dbReference type="RefSeq" id="WP_199114933.1">
    <property type="nucleotide sequence ID" value="NZ_JAELVQ010000009.1"/>
</dbReference>
<dbReference type="GO" id="GO:0009228">
    <property type="term" value="P:thiamine biosynthetic process"/>
    <property type="evidence" value="ECO:0007669"/>
    <property type="project" value="UniProtKB-KW"/>
</dbReference>
<proteinExistence type="predicted"/>
<feature type="domain" description="Thiamine phosphate synthase/TenI" evidence="1">
    <location>
        <begin position="4"/>
        <end position="175"/>
    </location>
</feature>
<comment type="caution">
    <text evidence="2">The sequence shown here is derived from an EMBL/GenBank/DDBJ whole genome shotgun (WGS) entry which is preliminary data.</text>
</comment>
<dbReference type="Proteomes" id="UP000610931">
    <property type="component" value="Unassembled WGS sequence"/>
</dbReference>
<evidence type="ECO:0000313" key="3">
    <source>
        <dbReference type="Proteomes" id="UP000610931"/>
    </source>
</evidence>
<dbReference type="EMBL" id="JAELVQ010000009">
    <property type="protein sequence ID" value="MBJ6368171.1"/>
    <property type="molecule type" value="Genomic_DNA"/>
</dbReference>
<dbReference type="InterPro" id="IPR022998">
    <property type="entry name" value="ThiamineP_synth_TenI"/>
</dbReference>
<protein>
    <submittedName>
        <fullName evidence="2">Thiamine phosphate synthase</fullName>
    </submittedName>
</protein>
<evidence type="ECO:0000259" key="1">
    <source>
        <dbReference type="Pfam" id="PF02581"/>
    </source>
</evidence>
<sequence length="199" mass="22405">MLIVVAPEISVSNEIVVLNRLFKVGLTCYHLRKPELDFEGHCRYISQIDTAFHDRIMVHRFHELTKHFNLKGIHFQEEKRRDLGADIDNYIESYNGCIEATSSSFHTLDALNNCTTAFNYHFLSPVFTSVSKEGYKGEGFNVIQCKKKVIGMGGVTSNNLDTLQELGYQGAAVLGSVWNSKAPVDSFETLQKAYNAYVG</sequence>
<reference evidence="2" key="1">
    <citation type="submission" date="2020-12" db="EMBL/GenBank/DDBJ databases">
        <title>Snuella sp. nov., isolated from sediment in Incheon.</title>
        <authorList>
            <person name="Kim W."/>
        </authorList>
    </citation>
    <scope>NUCLEOTIDE SEQUENCE</scope>
    <source>
        <strain evidence="2">CAU 1569</strain>
    </source>
</reference>
<keyword evidence="3" id="KW-1185">Reference proteome</keyword>
<dbReference type="InterPro" id="IPR013785">
    <property type="entry name" value="Aldolase_TIM"/>
</dbReference>
<gene>
    <name evidence="2" type="ORF">JF259_08725</name>
</gene>
<dbReference type="InterPro" id="IPR036206">
    <property type="entry name" value="ThiamineP_synth_sf"/>
</dbReference>
<name>A0A8J7LYD1_9FLAO</name>
<dbReference type="AlphaFoldDB" id="A0A8J7LYD1"/>